<protein>
    <submittedName>
        <fullName evidence="6">Uncharacterized protein</fullName>
    </submittedName>
</protein>
<feature type="transmembrane region" description="Helical" evidence="5">
    <location>
        <begin position="12"/>
        <end position="32"/>
    </location>
</feature>
<feature type="transmembrane region" description="Helical" evidence="5">
    <location>
        <begin position="114"/>
        <end position="136"/>
    </location>
</feature>
<name>A0ABD3W0A3_SINWO</name>
<evidence type="ECO:0000256" key="5">
    <source>
        <dbReference type="SAM" id="Phobius"/>
    </source>
</evidence>
<dbReference type="GO" id="GO:0016020">
    <property type="term" value="C:membrane"/>
    <property type="evidence" value="ECO:0007669"/>
    <property type="project" value="UniProtKB-SubCell"/>
</dbReference>
<keyword evidence="4 5" id="KW-0472">Membrane</keyword>
<dbReference type="Gene3D" id="1.20.140.150">
    <property type="match status" value="1"/>
</dbReference>
<evidence type="ECO:0000313" key="6">
    <source>
        <dbReference type="EMBL" id="KAL3867279.1"/>
    </source>
</evidence>
<keyword evidence="3 5" id="KW-1133">Transmembrane helix</keyword>
<evidence type="ECO:0000256" key="4">
    <source>
        <dbReference type="ARBA" id="ARBA00023136"/>
    </source>
</evidence>
<proteinExistence type="predicted"/>
<dbReference type="PANTHER" id="PTHR10671:SF108">
    <property type="entry name" value="CLAUDIN FAMILY PROTEIN-RELATED"/>
    <property type="match status" value="1"/>
</dbReference>
<evidence type="ECO:0000256" key="3">
    <source>
        <dbReference type="ARBA" id="ARBA00022989"/>
    </source>
</evidence>
<keyword evidence="2 5" id="KW-0812">Transmembrane</keyword>
<evidence type="ECO:0000313" key="7">
    <source>
        <dbReference type="Proteomes" id="UP001634394"/>
    </source>
</evidence>
<comment type="caution">
    <text evidence="6">The sequence shown here is derived from an EMBL/GenBank/DDBJ whole genome shotgun (WGS) entry which is preliminary data.</text>
</comment>
<evidence type="ECO:0000256" key="1">
    <source>
        <dbReference type="ARBA" id="ARBA00004141"/>
    </source>
</evidence>
<dbReference type="InterPro" id="IPR050579">
    <property type="entry name" value="PMP-22/EMP/MP20-like"/>
</dbReference>
<reference evidence="6 7" key="1">
    <citation type="submission" date="2024-11" db="EMBL/GenBank/DDBJ databases">
        <title>Chromosome-level genome assembly of the freshwater bivalve Anodonta woodiana.</title>
        <authorList>
            <person name="Chen X."/>
        </authorList>
    </citation>
    <scope>NUCLEOTIDE SEQUENCE [LARGE SCALE GENOMIC DNA]</scope>
    <source>
        <strain evidence="6">MN2024</strain>
        <tissue evidence="6">Gills</tissue>
    </source>
</reference>
<dbReference type="Proteomes" id="UP001634394">
    <property type="component" value="Unassembled WGS sequence"/>
</dbReference>
<dbReference type="EMBL" id="JBJQND010000009">
    <property type="protein sequence ID" value="KAL3867279.1"/>
    <property type="molecule type" value="Genomic_DNA"/>
</dbReference>
<keyword evidence="7" id="KW-1185">Reference proteome</keyword>
<evidence type="ECO:0000256" key="2">
    <source>
        <dbReference type="ARBA" id="ARBA00022692"/>
    </source>
</evidence>
<comment type="subcellular location">
    <subcellularLocation>
        <location evidence="1">Membrane</location>
        <topology evidence="1">Multi-pass membrane protein</topology>
    </subcellularLocation>
</comment>
<dbReference type="AlphaFoldDB" id="A0ABD3W0A3"/>
<feature type="transmembrane region" description="Helical" evidence="5">
    <location>
        <begin position="89"/>
        <end position="107"/>
    </location>
</feature>
<gene>
    <name evidence="6" type="ORF">ACJMK2_044493</name>
</gene>
<sequence>MACCGAASGWTKVACLMLVIALPLHIAGYATVNWLTVYTVAESYAAGIGLWKMENCSSNAYSNPCKTNLDVPASYQNGMFLATQGLETVVVPFMFLSTLLSLLYVFVRRLRTLCMTVSVVIMCFLTAVLSLIGTILHVRNIPSNHYVSYSFGLTVVAFLLTFFAGVLMCADIRRYGRPDSDVIPIAPAPEKLKQDEVKNPRYYNEYSRDSDRDIYSYGYKDKDRYSREKEREAYYDEPRTEFFPFHSKGREIFEKDVFLSSPPSYRSVETPLSISGMSQMTGRTERTLRSHLQSPDIYLESSSLTDVDQPSRY</sequence>
<feature type="transmembrane region" description="Helical" evidence="5">
    <location>
        <begin position="148"/>
        <end position="170"/>
    </location>
</feature>
<accession>A0ABD3W0A3</accession>
<organism evidence="6 7">
    <name type="scientific">Sinanodonta woodiana</name>
    <name type="common">Chinese pond mussel</name>
    <name type="synonym">Anodonta woodiana</name>
    <dbReference type="NCBI Taxonomy" id="1069815"/>
    <lineage>
        <taxon>Eukaryota</taxon>
        <taxon>Metazoa</taxon>
        <taxon>Spiralia</taxon>
        <taxon>Lophotrochozoa</taxon>
        <taxon>Mollusca</taxon>
        <taxon>Bivalvia</taxon>
        <taxon>Autobranchia</taxon>
        <taxon>Heteroconchia</taxon>
        <taxon>Palaeoheterodonta</taxon>
        <taxon>Unionida</taxon>
        <taxon>Unionoidea</taxon>
        <taxon>Unionidae</taxon>
        <taxon>Unioninae</taxon>
        <taxon>Sinanodonta</taxon>
    </lineage>
</organism>
<dbReference type="PANTHER" id="PTHR10671">
    <property type="entry name" value="EPITHELIAL MEMBRANE PROTEIN-RELATED"/>
    <property type="match status" value="1"/>
</dbReference>